<sequence length="449" mass="48790">RLRGGAGGAPGELLFQAWAPPLGFSAFGVQRLSSGSPPEPPSPPGDAEPWIENEHLRVLFDPVTGHLSEIHNLAEGLSLPVFQSFYWSVLLWGGVFWVWGCPSSTPPTPELPPRYNASTGDALSPQASGAYIFRPNASDPIPVAKAAATRLLKTPLVQELQQNFSAWCSQVLRLRPGQPYLELEWSVGPIPVSDGLGKEVISRFRTPLATAGRFHTDSNGRQMLERRRDYRPTWNLSQSEPVAGNYYPVNTRIFIEDGKVQLTVLTDRSQGGSSVLDGSLELMVHRRLLRDDGRGLGEALDEPGADGRGLAVRGRHLVLLGAAAAAAEQHRPRAQEMATPPHLVLAAGPGPHLRQFSGLRRPLPPNLHLLSLEARGAGSVLLRLEHLYERGESRNGSRPATVDLTTLFSAFTVTSVREMALGGDVPLESVSRLLWNTDTGTRSRRWGGG</sequence>
<dbReference type="InterPro" id="IPR011682">
    <property type="entry name" value="Glyco_hydro_38_C"/>
</dbReference>
<dbReference type="Gene3D" id="2.60.40.1360">
    <property type="match status" value="1"/>
</dbReference>
<dbReference type="GO" id="GO:0006013">
    <property type="term" value="P:mannose metabolic process"/>
    <property type="evidence" value="ECO:0007669"/>
    <property type="project" value="InterPro"/>
</dbReference>
<protein>
    <submittedName>
        <fullName evidence="3">MA2B1 mannosidase</fullName>
    </submittedName>
</protein>
<dbReference type="AlphaFoldDB" id="A0A7L4E2M2"/>
<evidence type="ECO:0000259" key="2">
    <source>
        <dbReference type="Pfam" id="PF07748"/>
    </source>
</evidence>
<dbReference type="EMBL" id="VZZX01001909">
    <property type="protein sequence ID" value="NXW69010.1"/>
    <property type="molecule type" value="Genomic_DNA"/>
</dbReference>
<feature type="compositionally biased region" description="Pro residues" evidence="1">
    <location>
        <begin position="37"/>
        <end position="46"/>
    </location>
</feature>
<dbReference type="Pfam" id="PF07748">
    <property type="entry name" value="Glyco_hydro_38C"/>
    <property type="match status" value="1"/>
</dbReference>
<evidence type="ECO:0000313" key="4">
    <source>
        <dbReference type="Proteomes" id="UP000585317"/>
    </source>
</evidence>
<feature type="non-terminal residue" evidence="3">
    <location>
        <position position="1"/>
    </location>
</feature>
<dbReference type="PANTHER" id="PTHR11607">
    <property type="entry name" value="ALPHA-MANNOSIDASE"/>
    <property type="match status" value="1"/>
</dbReference>
<dbReference type="InterPro" id="IPR050843">
    <property type="entry name" value="Glycosyl_Hydrlase_38"/>
</dbReference>
<dbReference type="GO" id="GO:0004559">
    <property type="term" value="F:alpha-mannosidase activity"/>
    <property type="evidence" value="ECO:0007669"/>
    <property type="project" value="InterPro"/>
</dbReference>
<comment type="caution">
    <text evidence="3">The sequence shown here is derived from an EMBL/GenBank/DDBJ whole genome shotgun (WGS) entry which is preliminary data.</text>
</comment>
<organism evidence="3 4">
    <name type="scientific">Hirundo rustica</name>
    <name type="common">Barn swallow</name>
    <dbReference type="NCBI Taxonomy" id="43150"/>
    <lineage>
        <taxon>Eukaryota</taxon>
        <taxon>Metazoa</taxon>
        <taxon>Chordata</taxon>
        <taxon>Craniata</taxon>
        <taxon>Vertebrata</taxon>
        <taxon>Euteleostomi</taxon>
        <taxon>Archelosauria</taxon>
        <taxon>Archosauria</taxon>
        <taxon>Dinosauria</taxon>
        <taxon>Saurischia</taxon>
        <taxon>Theropoda</taxon>
        <taxon>Coelurosauria</taxon>
        <taxon>Aves</taxon>
        <taxon>Neognathae</taxon>
        <taxon>Neoaves</taxon>
        <taxon>Telluraves</taxon>
        <taxon>Australaves</taxon>
        <taxon>Passeriformes</taxon>
        <taxon>Sylvioidea</taxon>
        <taxon>Hirundinidae</taxon>
        <taxon>Hirundo</taxon>
    </lineage>
</organism>
<gene>
    <name evidence="3" type="primary">Man2b1_0</name>
    <name evidence="3" type="ORF">HIRRUS_R15763</name>
</gene>
<reference evidence="3 4" key="1">
    <citation type="submission" date="2019-09" db="EMBL/GenBank/DDBJ databases">
        <title>Bird 10,000 Genomes (B10K) Project - Family phase.</title>
        <authorList>
            <person name="Zhang G."/>
        </authorList>
    </citation>
    <scope>NUCLEOTIDE SEQUENCE [LARGE SCALE GENOMIC DNA]</scope>
    <source>
        <strain evidence="3">B10K-DU-001-67</strain>
        <tissue evidence="3">Muscle</tissue>
    </source>
</reference>
<feature type="domain" description="Glycosyl hydrolase family 38 C-terminal" evidence="2">
    <location>
        <begin position="124"/>
        <end position="294"/>
    </location>
</feature>
<name>A0A7L4E2M2_HIRRU</name>
<dbReference type="GO" id="GO:0005764">
    <property type="term" value="C:lysosome"/>
    <property type="evidence" value="ECO:0007669"/>
    <property type="project" value="TreeGrafter"/>
</dbReference>
<feature type="region of interest" description="Disordered" evidence="1">
    <location>
        <begin position="30"/>
        <end position="49"/>
    </location>
</feature>
<proteinExistence type="predicted"/>
<feature type="non-terminal residue" evidence="3">
    <location>
        <position position="449"/>
    </location>
</feature>
<dbReference type="InterPro" id="IPR011013">
    <property type="entry name" value="Gal_mutarotase_sf_dom"/>
</dbReference>
<dbReference type="FunFam" id="2.70.98.30:FF:000003">
    <property type="entry name" value="Alpha-mannosidase"/>
    <property type="match status" value="1"/>
</dbReference>
<accession>A0A7L4E2M2</accession>
<dbReference type="Proteomes" id="UP000585317">
    <property type="component" value="Unassembled WGS sequence"/>
</dbReference>
<dbReference type="SUPFAM" id="SSF74650">
    <property type="entry name" value="Galactose mutarotase-like"/>
    <property type="match status" value="1"/>
</dbReference>
<evidence type="ECO:0000313" key="3">
    <source>
        <dbReference type="EMBL" id="NXW69010.1"/>
    </source>
</evidence>
<dbReference type="PANTHER" id="PTHR11607:SF3">
    <property type="entry name" value="LYSOSOMAL ALPHA-MANNOSIDASE"/>
    <property type="match status" value="1"/>
</dbReference>
<dbReference type="GO" id="GO:0030246">
    <property type="term" value="F:carbohydrate binding"/>
    <property type="evidence" value="ECO:0007669"/>
    <property type="project" value="InterPro"/>
</dbReference>
<evidence type="ECO:0000256" key="1">
    <source>
        <dbReference type="SAM" id="MobiDB-lite"/>
    </source>
</evidence>
<dbReference type="Gene3D" id="2.70.98.30">
    <property type="entry name" value="Golgi alpha-mannosidase II, domain 4"/>
    <property type="match status" value="1"/>
</dbReference>